<dbReference type="AlphaFoldDB" id="A0A2A4I730"/>
<protein>
    <submittedName>
        <fullName evidence="1">DUF3572 domain-containing protein</fullName>
    </submittedName>
</protein>
<evidence type="ECO:0000313" key="1">
    <source>
        <dbReference type="EMBL" id="PCG14401.1"/>
    </source>
</evidence>
<gene>
    <name evidence="1" type="ORF">COA07_07565</name>
</gene>
<dbReference type="EMBL" id="NWVC01000003">
    <property type="protein sequence ID" value="PCG14401.1"/>
    <property type="molecule type" value="Genomic_DNA"/>
</dbReference>
<comment type="caution">
    <text evidence="1">The sequence shown here is derived from an EMBL/GenBank/DDBJ whole genome shotgun (WGS) entry which is preliminary data.</text>
</comment>
<evidence type="ECO:0000313" key="2">
    <source>
        <dbReference type="Proteomes" id="UP000218323"/>
    </source>
</evidence>
<proteinExistence type="predicted"/>
<dbReference type="Proteomes" id="UP000218323">
    <property type="component" value="Unassembled WGS sequence"/>
</dbReference>
<reference evidence="1 2" key="1">
    <citation type="submission" date="2017-09" db="EMBL/GenBank/DDBJ databases">
        <title>Sphingomonas adhaesiva DSM 7418, whole genome shotgun sequence.</title>
        <authorList>
            <person name="Feng G."/>
            <person name="Zhu H."/>
        </authorList>
    </citation>
    <scope>NUCLEOTIDE SEQUENCE [LARGE SCALE GENOMIC DNA]</scope>
    <source>
        <strain evidence="1 2">DSM 7418</strain>
    </source>
</reference>
<dbReference type="InterPro" id="IPR021955">
    <property type="entry name" value="DUF3572"/>
</dbReference>
<dbReference type="RefSeq" id="WP_066713601.1">
    <property type="nucleotide sequence ID" value="NZ_JBHIWA010000023.1"/>
</dbReference>
<accession>A0A2A4I730</accession>
<name>A0A2A4I730_9SPHN</name>
<dbReference type="Pfam" id="PF12096">
    <property type="entry name" value="DUF3572"/>
    <property type="match status" value="1"/>
</dbReference>
<organism evidence="1 2">
    <name type="scientific">Sphingomonas adhaesiva</name>
    <dbReference type="NCBI Taxonomy" id="28212"/>
    <lineage>
        <taxon>Bacteria</taxon>
        <taxon>Pseudomonadati</taxon>
        <taxon>Pseudomonadota</taxon>
        <taxon>Alphaproteobacteria</taxon>
        <taxon>Sphingomonadales</taxon>
        <taxon>Sphingomonadaceae</taxon>
        <taxon>Sphingomonas</taxon>
    </lineage>
</organism>
<keyword evidence="2" id="KW-1185">Reference proteome</keyword>
<sequence length="92" mass="9329">MVPTDTNQIDAATVALAALGWTLGDDDRAARLVALTGLAPGDLRARLGEPAVLAAVLAFLEAHEPDLIACAEATGTTPVRLVAARAALEQAA</sequence>